<organism evidence="1 2">
    <name type="scientific">Chitinophaga nivalis</name>
    <dbReference type="NCBI Taxonomy" id="2991709"/>
    <lineage>
        <taxon>Bacteria</taxon>
        <taxon>Pseudomonadati</taxon>
        <taxon>Bacteroidota</taxon>
        <taxon>Chitinophagia</taxon>
        <taxon>Chitinophagales</taxon>
        <taxon>Chitinophagaceae</taxon>
        <taxon>Chitinophaga</taxon>
    </lineage>
</organism>
<gene>
    <name evidence="1" type="ORF">OL497_11155</name>
</gene>
<protein>
    <recommendedName>
        <fullName evidence="3">Lipoprotein</fullName>
    </recommendedName>
</protein>
<evidence type="ECO:0008006" key="3">
    <source>
        <dbReference type="Google" id="ProtNLM"/>
    </source>
</evidence>
<dbReference type="Proteomes" id="UP001207742">
    <property type="component" value="Unassembled WGS sequence"/>
</dbReference>
<accession>A0ABT3IKG2</accession>
<sequence>MNIIRHKKSYLVILAIAAIISCKKNEPQRLLGRFETTSDLSVLPAVMLTSNGTINDQMFIQAYLTRHQHTDGFIFGTTTSWVDEHPLAIDFKENNQAIVTPYPQSAPSVTRLFEVTGNTSSSFVLGGYDSTNILILLNMNRCEQYVWPLLQVHFPPVCSPLSSSTGYKEVCKTRSAIPINRIGDDIYIPIFTFDITRNDGNISCWYKSRFERATVNSSLSVKSGDTIVYQPSLIKLIRK</sequence>
<reference evidence="1 2" key="1">
    <citation type="submission" date="2022-10" db="EMBL/GenBank/DDBJ databases">
        <title>Chitinophaga nivalis PC15 sp. nov., isolated from Pyeongchang county, South Korea.</title>
        <authorList>
            <person name="Trinh H.N."/>
        </authorList>
    </citation>
    <scope>NUCLEOTIDE SEQUENCE [LARGE SCALE GENOMIC DNA]</scope>
    <source>
        <strain evidence="1 2">PC14</strain>
    </source>
</reference>
<evidence type="ECO:0000313" key="1">
    <source>
        <dbReference type="EMBL" id="MCW3484454.1"/>
    </source>
</evidence>
<name>A0ABT3IKG2_9BACT</name>
<evidence type="ECO:0000313" key="2">
    <source>
        <dbReference type="Proteomes" id="UP001207742"/>
    </source>
</evidence>
<dbReference type="RefSeq" id="WP_264730086.1">
    <property type="nucleotide sequence ID" value="NZ_JAPDNR010000001.1"/>
</dbReference>
<keyword evidence="2" id="KW-1185">Reference proteome</keyword>
<dbReference type="PROSITE" id="PS51257">
    <property type="entry name" value="PROKAR_LIPOPROTEIN"/>
    <property type="match status" value="1"/>
</dbReference>
<dbReference type="EMBL" id="JAPDNS010000001">
    <property type="protein sequence ID" value="MCW3484454.1"/>
    <property type="molecule type" value="Genomic_DNA"/>
</dbReference>
<comment type="caution">
    <text evidence="1">The sequence shown here is derived from an EMBL/GenBank/DDBJ whole genome shotgun (WGS) entry which is preliminary data.</text>
</comment>
<proteinExistence type="predicted"/>